<dbReference type="SUPFAM" id="SSF47240">
    <property type="entry name" value="Ferritin-like"/>
    <property type="match status" value="1"/>
</dbReference>
<organism evidence="4 5">
    <name type="scientific">Paenibacillus shunpengii</name>
    <dbReference type="NCBI Taxonomy" id="2054424"/>
    <lineage>
        <taxon>Bacteria</taxon>
        <taxon>Bacillati</taxon>
        <taxon>Bacillota</taxon>
        <taxon>Bacilli</taxon>
        <taxon>Bacillales</taxon>
        <taxon>Paenibacillaceae</taxon>
        <taxon>Paenibacillus</taxon>
    </lineage>
</organism>
<sequence length="165" mass="18514">MTTTQTNQANQANQANQVKDEQFLHSSLNRQIAGWSVLYTKLHNFHWYVKGPHFFKLHEKFEEFYNEAAENLDVVAERLLAIGGRPAATISEHLSLSPVEEAAQGLSAEQMVQAIVEDYTTMVEAMAEAQEAAENLDDQVTADMLIGMQASLQKQVWMLNAFLGK</sequence>
<dbReference type="PANTHER" id="PTHR42932">
    <property type="entry name" value="GENERAL STRESS PROTEIN 20U"/>
    <property type="match status" value="1"/>
</dbReference>
<accession>A0ABW5SUN9</accession>
<protein>
    <submittedName>
        <fullName evidence="4">Dps family protein</fullName>
    </submittedName>
</protein>
<dbReference type="InterPro" id="IPR009078">
    <property type="entry name" value="Ferritin-like_SF"/>
</dbReference>
<dbReference type="Gene3D" id="1.20.1260.10">
    <property type="match status" value="1"/>
</dbReference>
<dbReference type="RefSeq" id="WP_379264852.1">
    <property type="nucleotide sequence ID" value="NZ_JBHUMJ010000011.1"/>
</dbReference>
<dbReference type="CDD" id="cd01043">
    <property type="entry name" value="DPS"/>
    <property type="match status" value="1"/>
</dbReference>
<dbReference type="EMBL" id="JBHUMJ010000011">
    <property type="protein sequence ID" value="MFD2703346.1"/>
    <property type="molecule type" value="Genomic_DNA"/>
</dbReference>
<proteinExistence type="inferred from homology"/>
<reference evidence="5" key="1">
    <citation type="journal article" date="2019" name="Int. J. Syst. Evol. Microbiol.">
        <title>The Global Catalogue of Microorganisms (GCM) 10K type strain sequencing project: providing services to taxonomists for standard genome sequencing and annotation.</title>
        <authorList>
            <consortium name="The Broad Institute Genomics Platform"/>
            <consortium name="The Broad Institute Genome Sequencing Center for Infectious Disease"/>
            <person name="Wu L."/>
            <person name="Ma J."/>
        </authorList>
    </citation>
    <scope>NUCLEOTIDE SEQUENCE [LARGE SCALE GENOMIC DNA]</scope>
    <source>
        <strain evidence="5">KCTC 33849</strain>
    </source>
</reference>
<evidence type="ECO:0000256" key="2">
    <source>
        <dbReference type="RuleBase" id="RU003875"/>
    </source>
</evidence>
<evidence type="ECO:0000313" key="5">
    <source>
        <dbReference type="Proteomes" id="UP001597540"/>
    </source>
</evidence>
<evidence type="ECO:0000259" key="3">
    <source>
        <dbReference type="Pfam" id="PF00210"/>
    </source>
</evidence>
<dbReference type="PROSITE" id="PS00818">
    <property type="entry name" value="DPS_1"/>
    <property type="match status" value="1"/>
</dbReference>
<dbReference type="PRINTS" id="PR01346">
    <property type="entry name" value="HELNAPAPROT"/>
</dbReference>
<dbReference type="PANTHER" id="PTHR42932:SF1">
    <property type="entry name" value="GENERAL STRESS PROTEIN 20U"/>
    <property type="match status" value="1"/>
</dbReference>
<dbReference type="Pfam" id="PF00210">
    <property type="entry name" value="Ferritin"/>
    <property type="match status" value="1"/>
</dbReference>
<name>A0ABW5SUN9_9BACL</name>
<dbReference type="Proteomes" id="UP001597540">
    <property type="component" value="Unassembled WGS sequence"/>
</dbReference>
<evidence type="ECO:0000256" key="1">
    <source>
        <dbReference type="ARBA" id="ARBA00009497"/>
    </source>
</evidence>
<dbReference type="PROSITE" id="PS00819">
    <property type="entry name" value="DPS_2"/>
    <property type="match status" value="1"/>
</dbReference>
<feature type="domain" description="Ferritin/DPS" evidence="3">
    <location>
        <begin position="28"/>
        <end position="165"/>
    </location>
</feature>
<dbReference type="PIRSF" id="PIRSF005900">
    <property type="entry name" value="Dps"/>
    <property type="match status" value="1"/>
</dbReference>
<dbReference type="InterPro" id="IPR023188">
    <property type="entry name" value="DPS_DNA-bd_CS"/>
</dbReference>
<keyword evidence="5" id="KW-1185">Reference proteome</keyword>
<gene>
    <name evidence="4" type="ORF">ACFSVM_23205</name>
</gene>
<comment type="caution">
    <text evidence="4">The sequence shown here is derived from an EMBL/GenBank/DDBJ whole genome shotgun (WGS) entry which is preliminary data.</text>
</comment>
<dbReference type="InterPro" id="IPR012347">
    <property type="entry name" value="Ferritin-like"/>
</dbReference>
<dbReference type="InterPro" id="IPR008331">
    <property type="entry name" value="Ferritin_DPS_dom"/>
</dbReference>
<comment type="similarity">
    <text evidence="1 2">Belongs to the Dps family.</text>
</comment>
<dbReference type="InterPro" id="IPR002177">
    <property type="entry name" value="DPS_DNA-bd"/>
</dbReference>
<evidence type="ECO:0000313" key="4">
    <source>
        <dbReference type="EMBL" id="MFD2703346.1"/>
    </source>
</evidence>